<organism evidence="3 4">
    <name type="scientific">Mycena indigotica</name>
    <dbReference type="NCBI Taxonomy" id="2126181"/>
    <lineage>
        <taxon>Eukaryota</taxon>
        <taxon>Fungi</taxon>
        <taxon>Dikarya</taxon>
        <taxon>Basidiomycota</taxon>
        <taxon>Agaricomycotina</taxon>
        <taxon>Agaricomycetes</taxon>
        <taxon>Agaricomycetidae</taxon>
        <taxon>Agaricales</taxon>
        <taxon>Marasmiineae</taxon>
        <taxon>Mycenaceae</taxon>
        <taxon>Mycena</taxon>
    </lineage>
</organism>
<dbReference type="Pfam" id="PF08241">
    <property type="entry name" value="Methyltransf_11"/>
    <property type="match status" value="1"/>
</dbReference>
<dbReference type="RefSeq" id="XP_037215924.1">
    <property type="nucleotide sequence ID" value="XM_037366530.1"/>
</dbReference>
<comment type="caution">
    <text evidence="3">The sequence shown here is derived from an EMBL/GenBank/DDBJ whole genome shotgun (WGS) entry which is preliminary data.</text>
</comment>
<dbReference type="OrthoDB" id="3647at2759"/>
<dbReference type="SUPFAM" id="SSF53335">
    <property type="entry name" value="S-adenosyl-L-methionine-dependent methyltransferases"/>
    <property type="match status" value="1"/>
</dbReference>
<keyword evidence="4" id="KW-1185">Reference proteome</keyword>
<dbReference type="CDD" id="cd02440">
    <property type="entry name" value="AdoMet_MTases"/>
    <property type="match status" value="1"/>
</dbReference>
<accession>A0A8H6S7X7</accession>
<evidence type="ECO:0000259" key="2">
    <source>
        <dbReference type="Pfam" id="PF08241"/>
    </source>
</evidence>
<keyword evidence="1" id="KW-0808">Transferase</keyword>
<feature type="domain" description="Methyltransferase type 11" evidence="2">
    <location>
        <begin position="27"/>
        <end position="127"/>
    </location>
</feature>
<dbReference type="PANTHER" id="PTHR43861">
    <property type="entry name" value="TRANS-ACONITATE 2-METHYLTRANSFERASE-RELATED"/>
    <property type="match status" value="1"/>
</dbReference>
<evidence type="ECO:0000313" key="3">
    <source>
        <dbReference type="EMBL" id="KAF7294561.1"/>
    </source>
</evidence>
<evidence type="ECO:0000313" key="4">
    <source>
        <dbReference type="Proteomes" id="UP000636479"/>
    </source>
</evidence>
<dbReference type="AlphaFoldDB" id="A0A8H6S7X7"/>
<protein>
    <submittedName>
        <fullName evidence="3">Methyltransf-11 domain-containing protein</fullName>
    </submittedName>
</protein>
<reference evidence="3" key="1">
    <citation type="submission" date="2020-05" db="EMBL/GenBank/DDBJ databases">
        <title>Mycena genomes resolve the evolution of fungal bioluminescence.</title>
        <authorList>
            <person name="Tsai I.J."/>
        </authorList>
    </citation>
    <scope>NUCLEOTIDE SEQUENCE</scope>
    <source>
        <strain evidence="3">171206Taipei</strain>
    </source>
</reference>
<sequence>MAHSNHNHIIAALQNAYPFDDKSTTLLDFACGKGLISRGLAPYCKRIVAVDRLQTSVDFFEERVHNQGIPEDELHVVCAELQGHDSELDGEKFDVVVCSAAYHHLESIEATTGVLAFFLKPGGYLLVVDFMTSDKAIPEDVPHRFGFSKDQICAAFEGAGLIEVDFEQLSSARFHGQTVDLFLARGKKSS</sequence>
<dbReference type="Proteomes" id="UP000636479">
    <property type="component" value="Unassembled WGS sequence"/>
</dbReference>
<dbReference type="Gene3D" id="3.40.50.150">
    <property type="entry name" value="Vaccinia Virus protein VP39"/>
    <property type="match status" value="1"/>
</dbReference>
<dbReference type="GO" id="GO:0008757">
    <property type="term" value="F:S-adenosylmethionine-dependent methyltransferase activity"/>
    <property type="evidence" value="ECO:0007669"/>
    <property type="project" value="InterPro"/>
</dbReference>
<dbReference type="InterPro" id="IPR029063">
    <property type="entry name" value="SAM-dependent_MTases_sf"/>
</dbReference>
<gene>
    <name evidence="3" type="ORF">MIND_00992600</name>
</gene>
<name>A0A8H6S7X7_9AGAR</name>
<proteinExistence type="predicted"/>
<dbReference type="EMBL" id="JACAZF010000009">
    <property type="protein sequence ID" value="KAF7294561.1"/>
    <property type="molecule type" value="Genomic_DNA"/>
</dbReference>
<evidence type="ECO:0000256" key="1">
    <source>
        <dbReference type="ARBA" id="ARBA00022679"/>
    </source>
</evidence>
<dbReference type="GeneID" id="59349046"/>
<dbReference type="PANTHER" id="PTHR43861:SF3">
    <property type="entry name" value="PUTATIVE (AFU_ORTHOLOGUE AFUA_2G14390)-RELATED"/>
    <property type="match status" value="1"/>
</dbReference>
<dbReference type="InterPro" id="IPR013216">
    <property type="entry name" value="Methyltransf_11"/>
</dbReference>